<feature type="compositionally biased region" description="Basic residues" evidence="1">
    <location>
        <begin position="518"/>
        <end position="528"/>
    </location>
</feature>
<feature type="compositionally biased region" description="Low complexity" evidence="1">
    <location>
        <begin position="175"/>
        <end position="191"/>
    </location>
</feature>
<name>A0A409WW54_9AGAR</name>
<feature type="compositionally biased region" description="Basic residues" evidence="1">
    <location>
        <begin position="269"/>
        <end position="284"/>
    </location>
</feature>
<evidence type="ECO:0000313" key="2">
    <source>
        <dbReference type="EMBL" id="PPQ82732.1"/>
    </source>
</evidence>
<accession>A0A409WW54</accession>
<proteinExistence type="predicted"/>
<feature type="region of interest" description="Disordered" evidence="1">
    <location>
        <begin position="136"/>
        <end position="235"/>
    </location>
</feature>
<dbReference type="Proteomes" id="UP000284706">
    <property type="component" value="Unassembled WGS sequence"/>
</dbReference>
<feature type="region of interest" description="Disordered" evidence="1">
    <location>
        <begin position="269"/>
        <end position="291"/>
    </location>
</feature>
<feature type="region of interest" description="Disordered" evidence="1">
    <location>
        <begin position="472"/>
        <end position="494"/>
    </location>
</feature>
<feature type="region of interest" description="Disordered" evidence="1">
    <location>
        <begin position="513"/>
        <end position="542"/>
    </location>
</feature>
<feature type="non-terminal residue" evidence="2">
    <location>
        <position position="1"/>
    </location>
</feature>
<evidence type="ECO:0000313" key="3">
    <source>
        <dbReference type="Proteomes" id="UP000284706"/>
    </source>
</evidence>
<feature type="region of interest" description="Disordered" evidence="1">
    <location>
        <begin position="577"/>
        <end position="607"/>
    </location>
</feature>
<feature type="compositionally biased region" description="Basic residues" evidence="1">
    <location>
        <begin position="223"/>
        <end position="234"/>
    </location>
</feature>
<sequence length="607" mass="67105">PDHDLYGRRARHRALARFSNHHTNLKFKFQWDWTAAGWEVLRIGLVSNGLIHPPPRLSSSRRALTHLTTYLQAHKNTQDLHGSKAEGSAVELDWRCDIEIWLDSPTTIRPLQSRLVSEMGKRRGRECCVGGWTYRTSSRPGWDTPSPSPSPSTSRHAPTLGSRLQRPHPANVKQGATAGRQAARAARAPGAHRFSLPFRTSVALSHPRSPDLAPREGWGKRLGAARRQRSHHHASLLLSHPRSLLAIYPPSTRELPKYELRVVRHPHRAVAKQERRHANHKPHGRRQDLGCTGTGADFLSFHSPAVLSPFRSPDLAPRRGQGKRLGAARGRGWPPLLVSSHFRFHFHLHTLDLALLADATPRRHGWLLASTIAPREVAKQEGMDCALSRPNDLKTRSTKIAGMRSRRRVAGGAGGSAIAMTCGVSGGFETLRDGVASALSRTLTTPFQPARTIPRTFYESTPPFMARRRLATPSSTPVREGTIGQHHEQEVAERRRRRQRELWLLLVGSVASGGRAAPPRRQRSRRRGAGCTGGSWVRPSSCGRSSPWWAIHNDVGAACVVPGGFERVRVGVARGAVGQPHHPTITHEDDFRSSSRTSYGPSPPSEA</sequence>
<organism evidence="2 3">
    <name type="scientific">Gymnopilus dilepis</name>
    <dbReference type="NCBI Taxonomy" id="231916"/>
    <lineage>
        <taxon>Eukaryota</taxon>
        <taxon>Fungi</taxon>
        <taxon>Dikarya</taxon>
        <taxon>Basidiomycota</taxon>
        <taxon>Agaricomycotina</taxon>
        <taxon>Agaricomycetes</taxon>
        <taxon>Agaricomycetidae</taxon>
        <taxon>Agaricales</taxon>
        <taxon>Agaricineae</taxon>
        <taxon>Hymenogastraceae</taxon>
        <taxon>Gymnopilus</taxon>
    </lineage>
</organism>
<gene>
    <name evidence="2" type="ORF">CVT26_000666</name>
</gene>
<protein>
    <submittedName>
        <fullName evidence="2">Uncharacterized protein</fullName>
    </submittedName>
</protein>
<reference evidence="2 3" key="1">
    <citation type="journal article" date="2018" name="Evol. Lett.">
        <title>Horizontal gene cluster transfer increased hallucinogenic mushroom diversity.</title>
        <authorList>
            <person name="Reynolds H.T."/>
            <person name="Vijayakumar V."/>
            <person name="Gluck-Thaler E."/>
            <person name="Korotkin H.B."/>
            <person name="Matheny P.B."/>
            <person name="Slot J.C."/>
        </authorList>
    </citation>
    <scope>NUCLEOTIDE SEQUENCE [LARGE SCALE GENOMIC DNA]</scope>
    <source>
        <strain evidence="2 3">SRW20</strain>
    </source>
</reference>
<keyword evidence="3" id="KW-1185">Reference proteome</keyword>
<dbReference type="AlphaFoldDB" id="A0A409WW54"/>
<comment type="caution">
    <text evidence="2">The sequence shown here is derived from an EMBL/GenBank/DDBJ whole genome shotgun (WGS) entry which is preliminary data.</text>
</comment>
<dbReference type="EMBL" id="NHYE01004709">
    <property type="protein sequence ID" value="PPQ82732.1"/>
    <property type="molecule type" value="Genomic_DNA"/>
</dbReference>
<dbReference type="InParanoid" id="A0A409WW54"/>
<evidence type="ECO:0000256" key="1">
    <source>
        <dbReference type="SAM" id="MobiDB-lite"/>
    </source>
</evidence>